<dbReference type="EMBL" id="LN649232">
    <property type="protein sequence ID" value="CEI38417.1"/>
    <property type="molecule type" value="Genomic_DNA"/>
</dbReference>
<evidence type="ECO:0008006" key="5">
    <source>
        <dbReference type="Google" id="ProtNLM"/>
    </source>
</evidence>
<dbReference type="GO" id="GO:0005634">
    <property type="term" value="C:nucleus"/>
    <property type="evidence" value="ECO:0007669"/>
    <property type="project" value="UniProtKB-SubCell"/>
</dbReference>
<name>A0A2L2TDI0_9HYPO</name>
<dbReference type="GO" id="GO:0000976">
    <property type="term" value="F:transcription cis-regulatory region binding"/>
    <property type="evidence" value="ECO:0007669"/>
    <property type="project" value="TreeGrafter"/>
</dbReference>
<protein>
    <recommendedName>
        <fullName evidence="5">Transcription factor domain-containing protein</fullName>
    </recommendedName>
</protein>
<reference evidence="4" key="1">
    <citation type="submission" date="2014-10" db="EMBL/GenBank/DDBJ databases">
        <authorList>
            <person name="King R."/>
        </authorList>
    </citation>
    <scope>NUCLEOTIDE SEQUENCE [LARGE SCALE GENOMIC DNA]</scope>
    <source>
        <strain evidence="4">A3/5</strain>
    </source>
</reference>
<keyword evidence="4" id="KW-1185">Reference proteome</keyword>
<accession>A0A2L2TDI0</accession>
<evidence type="ECO:0000256" key="2">
    <source>
        <dbReference type="ARBA" id="ARBA00023242"/>
    </source>
</evidence>
<dbReference type="Proteomes" id="UP000245910">
    <property type="component" value="Chromosome IIII"/>
</dbReference>
<dbReference type="InterPro" id="IPR021858">
    <property type="entry name" value="Fun_TF"/>
</dbReference>
<dbReference type="STRING" id="56646.A0A2L2TDI0"/>
<evidence type="ECO:0000313" key="3">
    <source>
        <dbReference type="EMBL" id="CEI38417.1"/>
    </source>
</evidence>
<evidence type="ECO:0000313" key="4">
    <source>
        <dbReference type="Proteomes" id="UP000245910"/>
    </source>
</evidence>
<organism evidence="3 4">
    <name type="scientific">Fusarium venenatum</name>
    <dbReference type="NCBI Taxonomy" id="56646"/>
    <lineage>
        <taxon>Eukaryota</taxon>
        <taxon>Fungi</taxon>
        <taxon>Dikarya</taxon>
        <taxon>Ascomycota</taxon>
        <taxon>Pezizomycotina</taxon>
        <taxon>Sordariomycetes</taxon>
        <taxon>Hypocreomycetidae</taxon>
        <taxon>Hypocreales</taxon>
        <taxon>Nectriaceae</taxon>
        <taxon>Fusarium</taxon>
    </lineage>
</organism>
<keyword evidence="2" id="KW-0539">Nucleus</keyword>
<dbReference type="AlphaFoldDB" id="A0A2L2TDI0"/>
<dbReference type="Pfam" id="PF11951">
    <property type="entry name" value="Fungal_trans_2"/>
    <property type="match status" value="1"/>
</dbReference>
<dbReference type="PANTHER" id="PTHR37534:SF15">
    <property type="entry name" value="ZN(II)2CYS6 TRANSCRIPTION FACTOR (EUROFUNG)"/>
    <property type="match status" value="1"/>
</dbReference>
<comment type="subcellular location">
    <subcellularLocation>
        <location evidence="1">Nucleus</location>
    </subcellularLocation>
</comment>
<dbReference type="GO" id="GO:0045944">
    <property type="term" value="P:positive regulation of transcription by RNA polymerase II"/>
    <property type="evidence" value="ECO:0007669"/>
    <property type="project" value="TreeGrafter"/>
</dbReference>
<proteinExistence type="predicted"/>
<dbReference type="PANTHER" id="PTHR37534">
    <property type="entry name" value="TRANSCRIPTIONAL ACTIVATOR PROTEIN UGA3"/>
    <property type="match status" value="1"/>
</dbReference>
<evidence type="ECO:0000256" key="1">
    <source>
        <dbReference type="ARBA" id="ARBA00004123"/>
    </source>
</evidence>
<sequence>MLDSPIIFNCVMTISASHLSQLDSSGTAPIVFQTEAISHISKDIAEIDTGSSVCIQYNEKEFRDHIQVLNTPTVKDELLIGIILLGMTSSWYDPSSLGLFHFHGARRLFTIWMTEKDLTQLQLPSSCTQRLIVSSMVYWEVMAACLVDQGLEDLAYLDVFRTQPRVFFSYPCPWTGVGMEVLILLAKCVALVRNVRSAHRTVCVVGSLSKDFAIINQASILIREINDIQITSIAEIQETGDLSTPADHLYKMAQCHRLVALLELHRTIPELIYGDIQDEHDHQHQHSQQVLALAIEVLEISGKIPQESHTIAIQTLMLLSVGSTLSFYSTTDPETILMWRNFVMGRLCKLFHTFKLQTINRAATILKEVWSQMDSMVVESASCCSPIMHIHWVDVMVDKKLDTILG</sequence>
<dbReference type="GO" id="GO:0003700">
    <property type="term" value="F:DNA-binding transcription factor activity"/>
    <property type="evidence" value="ECO:0007669"/>
    <property type="project" value="TreeGrafter"/>
</dbReference>